<reference evidence="1" key="1">
    <citation type="journal article" date="2020" name="Nature">
        <title>Giant virus diversity and host interactions through global metagenomics.</title>
        <authorList>
            <person name="Schulz F."/>
            <person name="Roux S."/>
            <person name="Paez-Espino D."/>
            <person name="Jungbluth S."/>
            <person name="Walsh D.A."/>
            <person name="Denef V.J."/>
            <person name="McMahon K.D."/>
            <person name="Konstantinidis K.T."/>
            <person name="Eloe-Fadrosh E.A."/>
            <person name="Kyrpides N.C."/>
            <person name="Woyke T."/>
        </authorList>
    </citation>
    <scope>NUCLEOTIDE SEQUENCE</scope>
    <source>
        <strain evidence="1">GVMAG-M-3300023184-18</strain>
    </source>
</reference>
<name>A0A6C0I2G2_9ZZZZ</name>
<proteinExistence type="predicted"/>
<dbReference type="AlphaFoldDB" id="A0A6C0I2G2"/>
<accession>A0A6C0I2G2</accession>
<organism evidence="1">
    <name type="scientific">viral metagenome</name>
    <dbReference type="NCBI Taxonomy" id="1070528"/>
    <lineage>
        <taxon>unclassified sequences</taxon>
        <taxon>metagenomes</taxon>
        <taxon>organismal metagenomes</taxon>
    </lineage>
</organism>
<dbReference type="EMBL" id="MN740079">
    <property type="protein sequence ID" value="QHT86979.1"/>
    <property type="molecule type" value="Genomic_DNA"/>
</dbReference>
<evidence type="ECO:0000313" key="1">
    <source>
        <dbReference type="EMBL" id="QHT86979.1"/>
    </source>
</evidence>
<protein>
    <submittedName>
        <fullName evidence="1">Uncharacterized protein</fullName>
    </submittedName>
</protein>
<sequence>MKRRIRLNAQDYKKILEYYKLKIPTRSSLSNLKKRAEKALVEKICNCTKKLKSQMSETKAIGVCANSVLKKKKLIYHRFTCKKPSHFIPVSARYNSLHKTV</sequence>